<gene>
    <name evidence="3" type="ORF">G1H19_10395</name>
</gene>
<dbReference type="NCBIfam" id="NF047321">
    <property type="entry name" value="SCO7613_CTERM"/>
    <property type="match status" value="1"/>
</dbReference>
<feature type="transmembrane region" description="Helical" evidence="2">
    <location>
        <begin position="676"/>
        <end position="699"/>
    </location>
</feature>
<feature type="transmembrane region" description="Helical" evidence="2">
    <location>
        <begin position="597"/>
        <end position="614"/>
    </location>
</feature>
<feature type="transmembrane region" description="Helical" evidence="2">
    <location>
        <begin position="323"/>
        <end position="346"/>
    </location>
</feature>
<feature type="transmembrane region" description="Helical" evidence="2">
    <location>
        <begin position="214"/>
        <end position="234"/>
    </location>
</feature>
<keyword evidence="2" id="KW-0472">Membrane</keyword>
<proteinExistence type="predicted"/>
<feature type="transmembrane region" description="Helical" evidence="2">
    <location>
        <begin position="187"/>
        <end position="208"/>
    </location>
</feature>
<feature type="transmembrane region" description="Helical" evidence="2">
    <location>
        <begin position="418"/>
        <end position="438"/>
    </location>
</feature>
<feature type="compositionally biased region" description="Pro residues" evidence="1">
    <location>
        <begin position="142"/>
        <end position="169"/>
    </location>
</feature>
<feature type="transmembrane region" description="Helical" evidence="2">
    <location>
        <begin position="756"/>
        <end position="773"/>
    </location>
</feature>
<feature type="transmembrane region" description="Helical" evidence="2">
    <location>
        <begin position="571"/>
        <end position="591"/>
    </location>
</feature>
<organism evidence="3 4">
    <name type="scientific">Goekera deserti</name>
    <dbReference type="NCBI Taxonomy" id="2497753"/>
    <lineage>
        <taxon>Bacteria</taxon>
        <taxon>Bacillati</taxon>
        <taxon>Actinomycetota</taxon>
        <taxon>Actinomycetes</taxon>
        <taxon>Geodermatophilales</taxon>
        <taxon>Geodermatophilaceae</taxon>
        <taxon>Goekera</taxon>
    </lineage>
</organism>
<feature type="transmembrane region" description="Helical" evidence="2">
    <location>
        <begin position="731"/>
        <end position="750"/>
    </location>
</feature>
<keyword evidence="2" id="KW-0812">Transmembrane</keyword>
<feature type="transmembrane region" description="Helical" evidence="2">
    <location>
        <begin position="546"/>
        <end position="564"/>
    </location>
</feature>
<protein>
    <submittedName>
        <fullName evidence="3">DUF2157 domain-containing protein</fullName>
    </submittedName>
</protein>
<name>A0A7K3WD49_9ACTN</name>
<reference evidence="3 4" key="1">
    <citation type="submission" date="2020-02" db="EMBL/GenBank/DDBJ databases">
        <title>The whole genome sequence of CPCC 205119.</title>
        <authorList>
            <person name="Jiang Z."/>
        </authorList>
    </citation>
    <scope>NUCLEOTIDE SEQUENCE [LARGE SCALE GENOMIC DNA]</scope>
    <source>
        <strain evidence="3 4">CPCC 205119</strain>
    </source>
</reference>
<dbReference type="RefSeq" id="WP_152727566.1">
    <property type="nucleotide sequence ID" value="NZ_JAABOZ010000001.1"/>
</dbReference>
<evidence type="ECO:0000256" key="1">
    <source>
        <dbReference type="SAM" id="MobiDB-lite"/>
    </source>
</evidence>
<accession>A0A7K3WD49</accession>
<feature type="region of interest" description="Disordered" evidence="1">
    <location>
        <begin position="81"/>
        <end position="182"/>
    </location>
</feature>
<keyword evidence="4" id="KW-1185">Reference proteome</keyword>
<sequence length="791" mass="76933">MVFPNPPAWVLSCPVCGAPVPRESTVRTGSPAGTVPPSCARCGLPAVGQAGLVVARIGSTLAELTRDRDALLSTLSRYAAAPGQVPARTSRPATAAGPPTAAGPATAAPLATAPGTATTPGTATAPGPGPWPQPAAPAGGPYRPPTPRPDAPAGPPTGARPPAGPPPAHSGPHRDPSPANRLSPQQVLLGLGATLLVTAALAFVAVGWTRFGLVFQAGTMLVVTTAAAGTSAWAARRGLRATEEALAVTAGALVAIDLWAVRTLGLFGADAIGLRPWSAVALTVTAGIALAAGRLTPSTITWPVVALAAVQPLPLVLLPPDVLVGPAGVAALLGLAATDLALVGLLRPALTDLARALALTAGALGAIGGVAVAWSGSRPDAWGSTAVVLLGSAAAVLLQRRGAGVPGDGATPTGPVAAVLTSVAVLPSALALAGALVATGDGGALTAGLLAVTALLAGVLGWHRAGVAAGAGTAATVLGLAGTVALLAADRPGLLAVATLAVTGPGVVAAVRVPVLRSGATAVALLAPGAAVLLTSEADVLGRTQAGLLLALLAATALTVAGLRTGRAEEVAAAASGALLTLAAAASSGSTGATGQVALQLAVVGAAGVGYWAVSGRRLVLAVAVADLLVALWTALGGANVDTPEAYTLPAALGLLLLTGPWLRTRPWRGDGPRPAPGGSWAVWGPALLVAAAPSVLLVMAGGSAVRLVLVVLAATAAVVAGALTHRQAPFVVGGVSLVLVVLAELAPYAPLVPRWLSLGAAGLVLLAVGATYEQRRAQAREAVAWVGQMR</sequence>
<feature type="transmembrane region" description="Helical" evidence="2">
    <location>
        <begin position="469"/>
        <end position="488"/>
    </location>
</feature>
<feature type="transmembrane region" description="Helical" evidence="2">
    <location>
        <begin position="647"/>
        <end position="664"/>
    </location>
</feature>
<feature type="transmembrane region" description="Helical" evidence="2">
    <location>
        <begin position="353"/>
        <end position="375"/>
    </location>
</feature>
<feature type="transmembrane region" description="Helical" evidence="2">
    <location>
        <begin position="444"/>
        <end position="462"/>
    </location>
</feature>
<evidence type="ECO:0000313" key="3">
    <source>
        <dbReference type="EMBL" id="NEL54411.1"/>
    </source>
</evidence>
<feature type="compositionally biased region" description="Low complexity" evidence="1">
    <location>
        <begin position="86"/>
        <end position="126"/>
    </location>
</feature>
<evidence type="ECO:0000313" key="4">
    <source>
        <dbReference type="Proteomes" id="UP000470470"/>
    </source>
</evidence>
<keyword evidence="2" id="KW-1133">Transmembrane helix</keyword>
<feature type="transmembrane region" description="Helical" evidence="2">
    <location>
        <begin position="300"/>
        <end position="317"/>
    </location>
</feature>
<dbReference type="InterPro" id="IPR058062">
    <property type="entry name" value="SCO7613_C"/>
</dbReference>
<evidence type="ECO:0000256" key="2">
    <source>
        <dbReference type="SAM" id="Phobius"/>
    </source>
</evidence>
<feature type="transmembrane region" description="Helical" evidence="2">
    <location>
        <begin position="494"/>
        <end position="511"/>
    </location>
</feature>
<feature type="transmembrane region" description="Helical" evidence="2">
    <location>
        <begin position="705"/>
        <end position="724"/>
    </location>
</feature>
<dbReference type="EMBL" id="JAAGWK010000012">
    <property type="protein sequence ID" value="NEL54411.1"/>
    <property type="molecule type" value="Genomic_DNA"/>
</dbReference>
<dbReference type="Proteomes" id="UP000470470">
    <property type="component" value="Unassembled WGS sequence"/>
</dbReference>
<feature type="transmembrane region" description="Helical" evidence="2">
    <location>
        <begin position="619"/>
        <end position="641"/>
    </location>
</feature>
<dbReference type="AlphaFoldDB" id="A0A7K3WD49"/>
<feature type="transmembrane region" description="Helical" evidence="2">
    <location>
        <begin position="274"/>
        <end position="293"/>
    </location>
</feature>
<feature type="transmembrane region" description="Helical" evidence="2">
    <location>
        <begin position="246"/>
        <end position="268"/>
    </location>
</feature>
<comment type="caution">
    <text evidence="3">The sequence shown here is derived from an EMBL/GenBank/DDBJ whole genome shotgun (WGS) entry which is preliminary data.</text>
</comment>